<dbReference type="EMBL" id="BOSM01000006">
    <property type="protein sequence ID" value="GIP59680.1"/>
    <property type="molecule type" value="Genomic_DNA"/>
</dbReference>
<keyword evidence="2" id="KW-1185">Reference proteome</keyword>
<dbReference type="Pfam" id="PF03406">
    <property type="entry name" value="Phage_fiber_2"/>
    <property type="match status" value="1"/>
</dbReference>
<name>A0ABQ4MUU3_9BACL</name>
<sequence>MAKTDWSLNDTVQPQDMNAIGEEINQLREDVNHIEIPPASVAEAGIVKLSNATNSTSETLAATPRAVKSAYDAATAAQTTANAANTAAAAAQARADSAFQLGNERKAEVVAALVAKGISASTSESWDTLITKLNSIVKATGNAVAAQLLEGYTASNASGPITGLMPHLKGARAPLGVAKWPNGDLAVYNSRGFQDGGAGNGELRVTAALMQTVEPLLNGQNITKDATIFGIQGLLERMTTAEKQAIADAITAKGVPASLSDSNSVLAQKIRQITQGITSLLSYSDTIPPSGSGTKESIITTIPEGIKRFILVQSSSGNMSVRATVTNLSAEIIVRDRNGAWKSVIQARNGSDHTVESIIVDRQAESITAAYTDVDGFRRLNNVPSLTTGFDLSGPLTLVGVFTRTTSNGSCVISLPSVTVGA</sequence>
<evidence type="ECO:0000313" key="1">
    <source>
        <dbReference type="EMBL" id="GIP59680.1"/>
    </source>
</evidence>
<organism evidence="1 2">
    <name type="scientific">Paenibacillus woosongensis</name>
    <dbReference type="NCBI Taxonomy" id="307580"/>
    <lineage>
        <taxon>Bacteria</taxon>
        <taxon>Bacillati</taxon>
        <taxon>Bacillota</taxon>
        <taxon>Bacilli</taxon>
        <taxon>Bacillales</taxon>
        <taxon>Paenibacillaceae</taxon>
        <taxon>Paenibacillus</taxon>
    </lineage>
</organism>
<dbReference type="Proteomes" id="UP000681290">
    <property type="component" value="Unassembled WGS sequence"/>
</dbReference>
<reference evidence="1 2" key="1">
    <citation type="submission" date="2021-03" db="EMBL/GenBank/DDBJ databases">
        <title>Antimicrobial resistance genes in bacteria isolated from Japanese honey, and their potential for conferring macrolide and lincosamide resistance in the American foulbrood pathogen Paenibacillus larvae.</title>
        <authorList>
            <person name="Okamoto M."/>
            <person name="Kumagai M."/>
            <person name="Kanamori H."/>
            <person name="Takamatsu D."/>
        </authorList>
    </citation>
    <scope>NUCLEOTIDE SEQUENCE [LARGE SCALE GENOMIC DNA]</scope>
    <source>
        <strain evidence="1 2">J15TS10</strain>
    </source>
</reference>
<proteinExistence type="predicted"/>
<protein>
    <submittedName>
        <fullName evidence="1">Uncharacterized protein</fullName>
    </submittedName>
</protein>
<dbReference type="InterPro" id="IPR005068">
    <property type="entry name" value="Phage_lambda_Stf-r2"/>
</dbReference>
<gene>
    <name evidence="1" type="ORF">J15TS10_34940</name>
</gene>
<accession>A0ABQ4MUU3</accession>
<evidence type="ECO:0000313" key="2">
    <source>
        <dbReference type="Proteomes" id="UP000681290"/>
    </source>
</evidence>
<comment type="caution">
    <text evidence="1">The sequence shown here is derived from an EMBL/GenBank/DDBJ whole genome shotgun (WGS) entry which is preliminary data.</text>
</comment>